<accession>A0ABQ2DK53</accession>
<dbReference type="SUPFAM" id="SSF53474">
    <property type="entry name" value="alpha/beta-Hydrolases"/>
    <property type="match status" value="1"/>
</dbReference>
<organism evidence="1 2">
    <name type="scientific">Glutamicibacter ardleyensis</name>
    <dbReference type="NCBI Taxonomy" id="225894"/>
    <lineage>
        <taxon>Bacteria</taxon>
        <taxon>Bacillati</taxon>
        <taxon>Actinomycetota</taxon>
        <taxon>Actinomycetes</taxon>
        <taxon>Micrococcales</taxon>
        <taxon>Micrococcaceae</taxon>
        <taxon>Glutamicibacter</taxon>
    </lineage>
</organism>
<evidence type="ECO:0000313" key="1">
    <source>
        <dbReference type="EMBL" id="GGJ60545.1"/>
    </source>
</evidence>
<dbReference type="InterPro" id="IPR029058">
    <property type="entry name" value="AB_hydrolase_fold"/>
</dbReference>
<proteinExistence type="predicted"/>
<protein>
    <recommendedName>
        <fullName evidence="3">Alpha/beta hydrolase</fullName>
    </recommendedName>
</protein>
<dbReference type="EMBL" id="BMKX01000004">
    <property type="protein sequence ID" value="GGJ60545.1"/>
    <property type="molecule type" value="Genomic_DNA"/>
</dbReference>
<dbReference type="Proteomes" id="UP000606115">
    <property type="component" value="Unassembled WGS sequence"/>
</dbReference>
<comment type="caution">
    <text evidence="1">The sequence shown here is derived from an EMBL/GenBank/DDBJ whole genome shotgun (WGS) entry which is preliminary data.</text>
</comment>
<evidence type="ECO:0008006" key="3">
    <source>
        <dbReference type="Google" id="ProtNLM"/>
    </source>
</evidence>
<dbReference type="GeneID" id="303304278"/>
<evidence type="ECO:0000313" key="2">
    <source>
        <dbReference type="Proteomes" id="UP000606115"/>
    </source>
</evidence>
<sequence>MNIAKKIKNRVSKAGKEAAYSAVGRLLARKVMGLPETSKVRSELSKRSLDDSVRRMTSEGLPKGTYYAKLTIDNWKPHDGKPFRLLQNGELVYGNQVEPPARGFPLEYRNIVVTSENPRDFKLDIDAEFSIKIGRGSYTTPQQLKYDKQYGVEQHGDVYYSLRGNTTSPKKILLTFPGFGPSTSRISYAVSYLKDLTDTDLRDTLMVCFQDRYLAAGSYMMVDNAGRPLYSRVRDIISGFTARFKVANEDVMFFGASKGGSIAIHYAQEFPESQLLLAVPQMSLPYYFNKPFFRNNLFQNPAISSLVQPQELLRRYFDEGRRVDYFYTNNDELSNHSLIEFAHDVPNLTKYRVNGVHGAVARAALPAMLGLMRQFFKKNIEKSFICEQVREFPGEGTLRIQARVDLESSKIENANWFLEGRLGRTIFRQIMSNGQHPFVKFTADDQKLFRAYDSVAELSHITVLEADGTISKAPLNYHFKALEGPASKLDVAASPLLLETASPAAYNIVNDEIFDHYRYVSQSVNNNGTTVEVRFTNDLRVSELTTNSDQDVAYLAVVEISDNNPLIDLIGLRLQILSGCEKLRLVDVDGSLNDSDRATLENTDWATLEMRSYSSVE</sequence>
<dbReference type="RefSeq" id="WP_188685326.1">
    <property type="nucleotide sequence ID" value="NZ_BMKX01000004.1"/>
</dbReference>
<gene>
    <name evidence="1" type="ORF">GCM10007173_19190</name>
</gene>
<name>A0ABQ2DK53_9MICC</name>
<keyword evidence="2" id="KW-1185">Reference proteome</keyword>
<reference evidence="2" key="1">
    <citation type="journal article" date="2019" name="Int. J. Syst. Evol. Microbiol.">
        <title>The Global Catalogue of Microorganisms (GCM) 10K type strain sequencing project: providing services to taxonomists for standard genome sequencing and annotation.</title>
        <authorList>
            <consortium name="The Broad Institute Genomics Platform"/>
            <consortium name="The Broad Institute Genome Sequencing Center for Infectious Disease"/>
            <person name="Wu L."/>
            <person name="Ma J."/>
        </authorList>
    </citation>
    <scope>NUCLEOTIDE SEQUENCE [LARGE SCALE GENOMIC DNA]</scope>
    <source>
        <strain evidence="2">CGMCC 1.3685</strain>
    </source>
</reference>